<dbReference type="RefSeq" id="WP_127706490.1">
    <property type="nucleotide sequence ID" value="NZ_SACK01000007.1"/>
</dbReference>
<reference evidence="2 3" key="1">
    <citation type="submission" date="2019-01" db="EMBL/GenBank/DDBJ databases">
        <authorList>
            <person name="Chen W.-M."/>
        </authorList>
    </citation>
    <scope>NUCLEOTIDE SEQUENCE [LARGE SCALE GENOMIC DNA]</scope>
    <source>
        <strain evidence="2 3">YBJ-36</strain>
    </source>
</reference>
<gene>
    <name evidence="2" type="ORF">EOD41_15335</name>
</gene>
<evidence type="ECO:0000256" key="1">
    <source>
        <dbReference type="SAM" id="MobiDB-lite"/>
    </source>
</evidence>
<proteinExistence type="predicted"/>
<dbReference type="AlphaFoldDB" id="A0A437MQ90"/>
<sequence>MAIAIWSCSPKTSPVTKIPTKPADNTANKQTENKAGKDVSKPVKKASDRYSTIALILPFGLDHLNPGGKYSSAGLKKASLALDYYRGFKLALDSLTADGANFRVLVNDSKDEPAQSRALALNPQIRTSDLVVGPVFPDGMKSFVSVPNPGKKLILSPLSPAAPATYNDSRVITIIPPLEYHARRAAEFVNDKAVTKKVFILTSGYSDEQAYISYFKKAIDSLSKKKIKVIQYTVSRGNLKPLIPQMTKFNKNFVVIPSTQQNFLKVTLYSLDTLSRQYPMALFGHPKWEKFTFLKAEQMQRLNAHITSADNVNYKSVSAITFIRNYRKAYHAEPSDYAIKAFDEGLFFGQILADDPKKLEKLDDYDFTGLHNSFKFIKKGNQGWVNTHVDVLKYANFELKLVE</sequence>
<keyword evidence="3" id="KW-1185">Reference proteome</keyword>
<dbReference type="InterPro" id="IPR028082">
    <property type="entry name" value="Peripla_BP_I"/>
</dbReference>
<dbReference type="SUPFAM" id="SSF53822">
    <property type="entry name" value="Periplasmic binding protein-like I"/>
    <property type="match status" value="1"/>
</dbReference>
<protein>
    <submittedName>
        <fullName evidence="2">Amino acid ABC transporter substrate-binding protein</fullName>
    </submittedName>
</protein>
<evidence type="ECO:0000313" key="2">
    <source>
        <dbReference type="EMBL" id="RVT99812.1"/>
    </source>
</evidence>
<name>A0A437MQ90_9SPHI</name>
<dbReference type="Proteomes" id="UP000282759">
    <property type="component" value="Unassembled WGS sequence"/>
</dbReference>
<evidence type="ECO:0000313" key="3">
    <source>
        <dbReference type="Proteomes" id="UP000282759"/>
    </source>
</evidence>
<dbReference type="EMBL" id="SACK01000007">
    <property type="protein sequence ID" value="RVT99812.1"/>
    <property type="molecule type" value="Genomic_DNA"/>
</dbReference>
<comment type="caution">
    <text evidence="2">The sequence shown here is derived from an EMBL/GenBank/DDBJ whole genome shotgun (WGS) entry which is preliminary data.</text>
</comment>
<accession>A0A437MQ90</accession>
<organism evidence="2 3">
    <name type="scientific">Mucilaginibacter limnophilus</name>
    <dbReference type="NCBI Taxonomy" id="1932778"/>
    <lineage>
        <taxon>Bacteria</taxon>
        <taxon>Pseudomonadati</taxon>
        <taxon>Bacteroidota</taxon>
        <taxon>Sphingobacteriia</taxon>
        <taxon>Sphingobacteriales</taxon>
        <taxon>Sphingobacteriaceae</taxon>
        <taxon>Mucilaginibacter</taxon>
    </lineage>
</organism>
<dbReference type="CDD" id="cd06268">
    <property type="entry name" value="PBP1_ABC_transporter_LIVBP-like"/>
    <property type="match status" value="1"/>
</dbReference>
<dbReference type="Gene3D" id="3.40.50.2300">
    <property type="match status" value="2"/>
</dbReference>
<feature type="compositionally biased region" description="Basic and acidic residues" evidence="1">
    <location>
        <begin position="31"/>
        <end position="42"/>
    </location>
</feature>
<dbReference type="OrthoDB" id="2149800at2"/>
<feature type="region of interest" description="Disordered" evidence="1">
    <location>
        <begin position="10"/>
        <end position="42"/>
    </location>
</feature>